<comment type="caution">
    <text evidence="1">The sequence shown here is derived from an EMBL/GenBank/DDBJ whole genome shotgun (WGS) entry which is preliminary data.</text>
</comment>
<accession>A0A846MVV6</accession>
<organism evidence="1 2">
    <name type="scientific">Rhizomicrobium palustre</name>
    <dbReference type="NCBI Taxonomy" id="189966"/>
    <lineage>
        <taxon>Bacteria</taxon>
        <taxon>Pseudomonadati</taxon>
        <taxon>Pseudomonadota</taxon>
        <taxon>Alphaproteobacteria</taxon>
        <taxon>Micropepsales</taxon>
        <taxon>Micropepsaceae</taxon>
        <taxon>Rhizomicrobium</taxon>
    </lineage>
</organism>
<dbReference type="AlphaFoldDB" id="A0A846MVV6"/>
<protein>
    <submittedName>
        <fullName evidence="1">SPP1 family predicted phage head-tail adaptor</fullName>
    </submittedName>
</protein>
<sequence>MSSLGKLNQRAELLAHTLQSDGGGGYSDVWAVIATVWISIAPLAAAERIGPGRLESKARHKITLRARSDLSVGQRLSTASRIFQIHAMEDAGAPIITLLCEELP</sequence>
<gene>
    <name evidence="1" type="ORF">FHS83_000952</name>
</gene>
<dbReference type="InterPro" id="IPR008767">
    <property type="entry name" value="Phage_SPP1_head-tail_adaptor"/>
</dbReference>
<dbReference type="NCBIfam" id="TIGR01563">
    <property type="entry name" value="gp16_SPP1"/>
    <property type="match status" value="1"/>
</dbReference>
<dbReference type="EMBL" id="JAASRM010000001">
    <property type="protein sequence ID" value="NIK87634.1"/>
    <property type="molecule type" value="Genomic_DNA"/>
</dbReference>
<keyword evidence="2" id="KW-1185">Reference proteome</keyword>
<dbReference type="Gene3D" id="2.40.10.270">
    <property type="entry name" value="Bacteriophage SPP1 head-tail adaptor protein"/>
    <property type="match status" value="1"/>
</dbReference>
<name>A0A846MVV6_9PROT</name>
<dbReference type="RefSeq" id="WP_167081422.1">
    <property type="nucleotide sequence ID" value="NZ_BAAADC010000001.1"/>
</dbReference>
<dbReference type="Pfam" id="PF05521">
    <property type="entry name" value="Phage_HCP"/>
    <property type="match status" value="1"/>
</dbReference>
<dbReference type="InterPro" id="IPR038666">
    <property type="entry name" value="SSP1_head-tail_sf"/>
</dbReference>
<dbReference type="Proteomes" id="UP000570514">
    <property type="component" value="Unassembled WGS sequence"/>
</dbReference>
<proteinExistence type="predicted"/>
<evidence type="ECO:0000313" key="1">
    <source>
        <dbReference type="EMBL" id="NIK87634.1"/>
    </source>
</evidence>
<evidence type="ECO:0000313" key="2">
    <source>
        <dbReference type="Proteomes" id="UP000570514"/>
    </source>
</evidence>
<reference evidence="1 2" key="1">
    <citation type="submission" date="2020-03" db="EMBL/GenBank/DDBJ databases">
        <title>Genomic Encyclopedia of Type Strains, Phase IV (KMG-IV): sequencing the most valuable type-strain genomes for metagenomic binning, comparative biology and taxonomic classification.</title>
        <authorList>
            <person name="Goeker M."/>
        </authorList>
    </citation>
    <scope>NUCLEOTIDE SEQUENCE [LARGE SCALE GENOMIC DNA]</scope>
    <source>
        <strain evidence="1 2">DSM 19867</strain>
    </source>
</reference>